<evidence type="ECO:0000256" key="1">
    <source>
        <dbReference type="ARBA" id="ARBA00004448"/>
    </source>
</evidence>
<evidence type="ECO:0000256" key="15">
    <source>
        <dbReference type="ARBA" id="ARBA00023136"/>
    </source>
</evidence>
<dbReference type="PANTHER" id="PTHR46552">
    <property type="entry name" value="NADH-UBIQUINONE OXIDOREDUCTASE CHAIN 2"/>
    <property type="match status" value="1"/>
</dbReference>
<dbReference type="GO" id="GO:0006120">
    <property type="term" value="P:mitochondrial electron transport, NADH to ubiquinone"/>
    <property type="evidence" value="ECO:0007669"/>
    <property type="project" value="InterPro"/>
</dbReference>
<feature type="transmembrane region" description="Helical" evidence="17">
    <location>
        <begin position="150"/>
        <end position="169"/>
    </location>
</feature>
<keyword evidence="9 17" id="KW-1278">Translocase</keyword>
<keyword evidence="15 17" id="KW-0472">Membrane</keyword>
<evidence type="ECO:0000256" key="11">
    <source>
        <dbReference type="ARBA" id="ARBA00022989"/>
    </source>
</evidence>
<evidence type="ECO:0000256" key="2">
    <source>
        <dbReference type="ARBA" id="ARBA00007012"/>
    </source>
</evidence>
<comment type="function">
    <text evidence="17">Core subunit of the mitochondrial membrane respiratory chain NADH dehydrogenase (Complex I) which catalyzes electron transfer from NADH through the respiratory chain, using ubiquinone as an electron acceptor. Essential for the catalytic activity and assembly of complex I.</text>
</comment>
<dbReference type="AlphaFoldDB" id="A0A3Q9W5D6"/>
<organism evidence="20">
    <name type="scientific">Cyrtodactylus oldhami</name>
    <dbReference type="NCBI Taxonomy" id="1035276"/>
    <lineage>
        <taxon>Eukaryota</taxon>
        <taxon>Metazoa</taxon>
        <taxon>Chordata</taxon>
        <taxon>Craniata</taxon>
        <taxon>Vertebrata</taxon>
        <taxon>Euteleostomi</taxon>
        <taxon>Lepidosauria</taxon>
        <taxon>Squamata</taxon>
        <taxon>Bifurcata</taxon>
        <taxon>Gekkota</taxon>
        <taxon>Gekkonidae</taxon>
        <taxon>Gekkoninae</taxon>
        <taxon>Cyrtodactylus</taxon>
    </lineage>
</organism>
<feature type="transmembrane region" description="Helical" evidence="17">
    <location>
        <begin position="189"/>
        <end position="210"/>
    </location>
</feature>
<dbReference type="PRINTS" id="PR01436">
    <property type="entry name" value="NADHDHGNASE2"/>
</dbReference>
<dbReference type="InterPro" id="IPR010933">
    <property type="entry name" value="NADH_DH_su2_C"/>
</dbReference>
<evidence type="ECO:0000256" key="7">
    <source>
        <dbReference type="ARBA" id="ARBA00022692"/>
    </source>
</evidence>
<evidence type="ECO:0000256" key="4">
    <source>
        <dbReference type="ARBA" id="ARBA00021008"/>
    </source>
</evidence>
<dbReference type="GO" id="GO:0008137">
    <property type="term" value="F:NADH dehydrogenase (ubiquinone) activity"/>
    <property type="evidence" value="ECO:0007669"/>
    <property type="project" value="UniProtKB-EC"/>
</dbReference>
<keyword evidence="14 17" id="KW-0496">Mitochondrion</keyword>
<dbReference type="InterPro" id="IPR003917">
    <property type="entry name" value="NADH_UbQ_OxRdtase_chain2"/>
</dbReference>
<comment type="similarity">
    <text evidence="2 17">Belongs to the complex I subunit 2 family.</text>
</comment>
<evidence type="ECO:0000256" key="10">
    <source>
        <dbReference type="ARBA" id="ARBA00022982"/>
    </source>
</evidence>
<evidence type="ECO:0000256" key="6">
    <source>
        <dbReference type="ARBA" id="ARBA00022660"/>
    </source>
</evidence>
<proteinExistence type="inferred from homology"/>
<dbReference type="GO" id="GO:0005743">
    <property type="term" value="C:mitochondrial inner membrane"/>
    <property type="evidence" value="ECO:0007669"/>
    <property type="project" value="UniProtKB-SubCell"/>
</dbReference>
<feature type="transmembrane region" description="Helical" evidence="17">
    <location>
        <begin position="239"/>
        <end position="259"/>
    </location>
</feature>
<evidence type="ECO:0000256" key="3">
    <source>
        <dbReference type="ARBA" id="ARBA00012944"/>
    </source>
</evidence>
<name>A0A3Q9W5D6_9SAUR</name>
<feature type="transmembrane region" description="Helical" evidence="17">
    <location>
        <begin position="57"/>
        <end position="75"/>
    </location>
</feature>
<dbReference type="Pfam" id="PF00361">
    <property type="entry name" value="Proton_antipo_M"/>
    <property type="match status" value="1"/>
</dbReference>
<keyword evidence="8 17" id="KW-0999">Mitochondrion inner membrane</keyword>
<feature type="transmembrane region" description="Helical" evidence="17">
    <location>
        <begin position="26"/>
        <end position="45"/>
    </location>
</feature>
<dbReference type="EMBL" id="MH940241">
    <property type="protein sequence ID" value="AZZ89643.1"/>
    <property type="molecule type" value="Genomic_DNA"/>
</dbReference>
<evidence type="ECO:0000256" key="16">
    <source>
        <dbReference type="ARBA" id="ARBA00049551"/>
    </source>
</evidence>
<keyword evidence="10 17" id="KW-0249">Electron transport</keyword>
<evidence type="ECO:0000259" key="19">
    <source>
        <dbReference type="Pfam" id="PF06444"/>
    </source>
</evidence>
<keyword evidence="11 17" id="KW-1133">Transmembrane helix</keyword>
<feature type="transmembrane region" description="Helical" evidence="17">
    <location>
        <begin position="95"/>
        <end position="114"/>
    </location>
</feature>
<comment type="subcellular location">
    <subcellularLocation>
        <location evidence="1 17">Mitochondrion inner membrane</location>
        <topology evidence="1 17">Multi-pass membrane protein</topology>
    </subcellularLocation>
</comment>
<geneLocation type="mitochondrion" evidence="20"/>
<keyword evidence="7 17" id="KW-0812">Transmembrane</keyword>
<sequence>MNPLIWFTLVMSLATSTIITMSSNHWLLAWLGLELNTLSILPMIIKSHHPRSAEATTKYFLIQATAATLILLAGITNTWQTGQWTISHMTPTTTLLTTTAIMLKLGIAPMHLWYPQVLQGTTMGTALTISTWQKLAPLTLLYMTHHTLDATVLLSLGLGSALVGGWAGLNQTQTRMIMAFSSIAHMGWLLTAIALSPSLATLTMITYITMTLATFMPTATTTKTITDLGTIWPLSPPTLAATMITLMSLGGLPPLAGFMPKWLILKELSSTGLTTFAMLILMTSLPSLFFYIRLAYLTLLTTPPTTTNTEYKWRFKLNQPTHTALMIMTTAMLLPLMATLYTTT</sequence>
<dbReference type="InterPro" id="IPR001750">
    <property type="entry name" value="ND/Mrp_TM"/>
</dbReference>
<evidence type="ECO:0000256" key="12">
    <source>
        <dbReference type="ARBA" id="ARBA00023027"/>
    </source>
</evidence>
<keyword evidence="12 17" id="KW-0520">NAD</keyword>
<feature type="domain" description="NADH:quinone oxidoreductase/Mrp antiporter transmembrane" evidence="18">
    <location>
        <begin position="23"/>
        <end position="284"/>
    </location>
</feature>
<keyword evidence="5" id="KW-0813">Transport</keyword>
<accession>A0A3Q9W5D6</accession>
<evidence type="ECO:0000256" key="13">
    <source>
        <dbReference type="ARBA" id="ARBA00023075"/>
    </source>
</evidence>
<protein>
    <recommendedName>
        <fullName evidence="4 17">NADH-ubiquinone oxidoreductase chain 2</fullName>
        <ecNumber evidence="3 17">7.1.1.2</ecNumber>
    </recommendedName>
</protein>
<keyword evidence="13 17" id="KW-0830">Ubiquinone</keyword>
<feature type="transmembrane region" description="Helical" evidence="17">
    <location>
        <begin position="323"/>
        <end position="342"/>
    </location>
</feature>
<feature type="transmembrane region" description="Helical" evidence="17">
    <location>
        <begin position="271"/>
        <end position="292"/>
    </location>
</feature>
<feature type="domain" description="NADH dehydrogenase subunit 2 C-terminal" evidence="19">
    <location>
        <begin position="288"/>
        <end position="340"/>
    </location>
</feature>
<dbReference type="Pfam" id="PF06444">
    <property type="entry name" value="NADH_dehy_S2_C"/>
    <property type="match status" value="1"/>
</dbReference>
<evidence type="ECO:0000256" key="14">
    <source>
        <dbReference type="ARBA" id="ARBA00023128"/>
    </source>
</evidence>
<keyword evidence="6 17" id="KW-0679">Respiratory chain</keyword>
<evidence type="ECO:0000259" key="18">
    <source>
        <dbReference type="Pfam" id="PF00361"/>
    </source>
</evidence>
<evidence type="ECO:0000313" key="20">
    <source>
        <dbReference type="EMBL" id="AZZ89643.1"/>
    </source>
</evidence>
<evidence type="ECO:0000256" key="5">
    <source>
        <dbReference type="ARBA" id="ARBA00022448"/>
    </source>
</evidence>
<evidence type="ECO:0000256" key="8">
    <source>
        <dbReference type="ARBA" id="ARBA00022792"/>
    </source>
</evidence>
<dbReference type="EC" id="7.1.1.2" evidence="3 17"/>
<evidence type="ECO:0000256" key="9">
    <source>
        <dbReference type="ARBA" id="ARBA00022967"/>
    </source>
</evidence>
<reference evidence="20" key="1">
    <citation type="submission" date="2018-09" db="EMBL/GenBank/DDBJ databases">
        <title>Six new species of Cyrtodactylus Gray (Squamata: Gekkonidae) from the Cardamom Mountains and highlands of Cambodia and Southern Vietnam.</title>
        <authorList>
            <person name="Murdoch M.L."/>
            <person name="Grismer L."/>
            <person name="Wood P.L."/>
            <person name="Thy N."/>
            <person name="Poyarkov N.A."/>
            <person name="Tri N.V."/>
            <person name="Aowphol A."/>
            <person name="Pauwels O.S.B."/>
            <person name="Grismer J.L."/>
        </authorList>
    </citation>
    <scope>NUCLEOTIDE SEQUENCE</scope>
</reference>
<dbReference type="InterPro" id="IPR050175">
    <property type="entry name" value="Complex_I_Subunit_2"/>
</dbReference>
<comment type="catalytic activity">
    <reaction evidence="16 17">
        <text>a ubiquinone + NADH + 5 H(+)(in) = a ubiquinol + NAD(+) + 4 H(+)(out)</text>
        <dbReference type="Rhea" id="RHEA:29091"/>
        <dbReference type="Rhea" id="RHEA-COMP:9565"/>
        <dbReference type="Rhea" id="RHEA-COMP:9566"/>
        <dbReference type="ChEBI" id="CHEBI:15378"/>
        <dbReference type="ChEBI" id="CHEBI:16389"/>
        <dbReference type="ChEBI" id="CHEBI:17976"/>
        <dbReference type="ChEBI" id="CHEBI:57540"/>
        <dbReference type="ChEBI" id="CHEBI:57945"/>
        <dbReference type="EC" id="7.1.1.2"/>
    </reaction>
</comment>
<dbReference type="PANTHER" id="PTHR46552:SF1">
    <property type="entry name" value="NADH-UBIQUINONE OXIDOREDUCTASE CHAIN 2"/>
    <property type="match status" value="1"/>
</dbReference>
<evidence type="ECO:0000256" key="17">
    <source>
        <dbReference type="RuleBase" id="RU003403"/>
    </source>
</evidence>